<evidence type="ECO:0000259" key="10">
    <source>
        <dbReference type="PROSITE" id="PS51141"/>
    </source>
</evidence>
<feature type="domain" description="SBP-type" evidence="10">
    <location>
        <begin position="147"/>
        <end position="224"/>
    </location>
</feature>
<reference evidence="11 12" key="1">
    <citation type="journal article" date="2023" name="Hortic Res">
        <title>Pangenome of water caltrop reveals structural variations and asymmetric subgenome divergence after allopolyploidization.</title>
        <authorList>
            <person name="Zhang X."/>
            <person name="Chen Y."/>
            <person name="Wang L."/>
            <person name="Yuan Y."/>
            <person name="Fang M."/>
            <person name="Shi L."/>
            <person name="Lu R."/>
            <person name="Comes H.P."/>
            <person name="Ma Y."/>
            <person name="Chen Y."/>
            <person name="Huang G."/>
            <person name="Zhou Y."/>
            <person name="Zheng Z."/>
            <person name="Qiu Y."/>
        </authorList>
    </citation>
    <scope>NUCLEOTIDE SEQUENCE [LARGE SCALE GENOMIC DNA]</scope>
    <source>
        <strain evidence="11">F231</strain>
    </source>
</reference>
<keyword evidence="2" id="KW-0479">Metal-binding</keyword>
<comment type="caution">
    <text evidence="11">The sequence shown here is derived from an EMBL/GenBank/DDBJ whole genome shotgun (WGS) entry which is preliminary data.</text>
</comment>
<dbReference type="Proteomes" id="UP001346149">
    <property type="component" value="Unassembled WGS sequence"/>
</dbReference>
<keyword evidence="12" id="KW-1185">Reference proteome</keyword>
<keyword evidence="4" id="KW-0862">Zinc</keyword>
<evidence type="ECO:0000256" key="2">
    <source>
        <dbReference type="ARBA" id="ARBA00022723"/>
    </source>
</evidence>
<evidence type="ECO:0000256" key="1">
    <source>
        <dbReference type="ARBA" id="ARBA00004123"/>
    </source>
</evidence>
<evidence type="ECO:0000256" key="8">
    <source>
        <dbReference type="ARBA" id="ARBA00023242"/>
    </source>
</evidence>
<comment type="subcellular location">
    <subcellularLocation>
        <location evidence="1">Nucleus</location>
    </subcellularLocation>
</comment>
<evidence type="ECO:0000256" key="5">
    <source>
        <dbReference type="ARBA" id="ARBA00023015"/>
    </source>
</evidence>
<evidence type="ECO:0000313" key="11">
    <source>
        <dbReference type="EMBL" id="KAK4782085.1"/>
    </source>
</evidence>
<dbReference type="GO" id="GO:0005634">
    <property type="term" value="C:nucleus"/>
    <property type="evidence" value="ECO:0007669"/>
    <property type="project" value="UniProtKB-SubCell"/>
</dbReference>
<dbReference type="InterPro" id="IPR036893">
    <property type="entry name" value="SBP_sf"/>
</dbReference>
<dbReference type="InterPro" id="IPR004333">
    <property type="entry name" value="SBP_dom"/>
</dbReference>
<dbReference type="InterPro" id="IPR044817">
    <property type="entry name" value="SBP-like"/>
</dbReference>
<dbReference type="AlphaFoldDB" id="A0AAN7LBT6"/>
<dbReference type="PANTHER" id="PTHR31251">
    <property type="entry name" value="SQUAMOSA PROMOTER-BINDING-LIKE PROTEIN 4"/>
    <property type="match status" value="1"/>
</dbReference>
<evidence type="ECO:0000256" key="7">
    <source>
        <dbReference type="ARBA" id="ARBA00023163"/>
    </source>
</evidence>
<keyword evidence="7" id="KW-0804">Transcription</keyword>
<dbReference type="Gene3D" id="4.10.1100.10">
    <property type="entry name" value="Transcription factor, SBP-box domain"/>
    <property type="match status" value="1"/>
</dbReference>
<keyword evidence="3 9" id="KW-0863">Zinc-finger</keyword>
<sequence>MESWDSHIMLPDWLGSSSKNSWVLGGLRASPTFLTNDGILTSNLPVNAGHAPVDLGFRDANGRVGTVTPTVAAANGSLLPEEGSTLKFSGSLVVQSSMIDLKLGSLAEQRDGISSRLTREAPMLSLSESSNPTPLKRYRASGPINQVVHCQVYGCNKDLTSSKEYYKRHRVCEVHSKTAKVIVSEMEQRFCQQCSRFHLLGEFDDGKRSCRKRLAGHNERRRKPKHGLYSSGRGFLLPCNADKLGGTNDWISHIKPEARTNQGTGILSLSSIHYRDVHARRPVSSPSYDEKETSSFEEISHITWYTSLLDKDQTLGSEEFATIFNREASILGLPGISESICARSLLSPLSHNSYSIAYGVPDGHSLSQHGTNQDSDNRVLCGASRRFINPEKEGQAAHPVAWDGDSASFEISKDVPQKWQFSNTNGLLSGKEA</sequence>
<keyword evidence="5" id="KW-0805">Transcription regulation</keyword>
<dbReference type="PANTHER" id="PTHR31251:SF160">
    <property type="entry name" value="SBP-TYPE DOMAIN-CONTAINING PROTEIN"/>
    <property type="match status" value="1"/>
</dbReference>
<dbReference type="PROSITE" id="PS51141">
    <property type="entry name" value="ZF_SBP"/>
    <property type="match status" value="1"/>
</dbReference>
<dbReference type="GO" id="GO:0008270">
    <property type="term" value="F:zinc ion binding"/>
    <property type="evidence" value="ECO:0007669"/>
    <property type="project" value="UniProtKB-KW"/>
</dbReference>
<dbReference type="SUPFAM" id="SSF103612">
    <property type="entry name" value="SBT domain"/>
    <property type="match status" value="1"/>
</dbReference>
<evidence type="ECO:0000256" key="6">
    <source>
        <dbReference type="ARBA" id="ARBA00023125"/>
    </source>
</evidence>
<dbReference type="Pfam" id="PF03110">
    <property type="entry name" value="SBP"/>
    <property type="match status" value="1"/>
</dbReference>
<keyword evidence="8" id="KW-0539">Nucleus</keyword>
<name>A0AAN7LBT6_TRANT</name>
<evidence type="ECO:0000256" key="9">
    <source>
        <dbReference type="PROSITE-ProRule" id="PRU00470"/>
    </source>
</evidence>
<keyword evidence="6" id="KW-0238">DNA-binding</keyword>
<gene>
    <name evidence="11" type="ORF">SAY86_016187</name>
</gene>
<evidence type="ECO:0000313" key="12">
    <source>
        <dbReference type="Proteomes" id="UP001346149"/>
    </source>
</evidence>
<dbReference type="FunFam" id="4.10.1100.10:FF:000001">
    <property type="entry name" value="Squamosa promoter-binding-like protein 14"/>
    <property type="match status" value="1"/>
</dbReference>
<dbReference type="EMBL" id="JAXQNO010000016">
    <property type="protein sequence ID" value="KAK4782085.1"/>
    <property type="molecule type" value="Genomic_DNA"/>
</dbReference>
<proteinExistence type="predicted"/>
<accession>A0AAN7LBT6</accession>
<evidence type="ECO:0000256" key="3">
    <source>
        <dbReference type="ARBA" id="ARBA00022771"/>
    </source>
</evidence>
<protein>
    <recommendedName>
        <fullName evidence="10">SBP-type domain-containing protein</fullName>
    </recommendedName>
</protein>
<dbReference type="GO" id="GO:0003677">
    <property type="term" value="F:DNA binding"/>
    <property type="evidence" value="ECO:0007669"/>
    <property type="project" value="UniProtKB-KW"/>
</dbReference>
<evidence type="ECO:0000256" key="4">
    <source>
        <dbReference type="ARBA" id="ARBA00022833"/>
    </source>
</evidence>
<organism evidence="11 12">
    <name type="scientific">Trapa natans</name>
    <name type="common">Water chestnut</name>
    <dbReference type="NCBI Taxonomy" id="22666"/>
    <lineage>
        <taxon>Eukaryota</taxon>
        <taxon>Viridiplantae</taxon>
        <taxon>Streptophyta</taxon>
        <taxon>Embryophyta</taxon>
        <taxon>Tracheophyta</taxon>
        <taxon>Spermatophyta</taxon>
        <taxon>Magnoliopsida</taxon>
        <taxon>eudicotyledons</taxon>
        <taxon>Gunneridae</taxon>
        <taxon>Pentapetalae</taxon>
        <taxon>rosids</taxon>
        <taxon>malvids</taxon>
        <taxon>Myrtales</taxon>
        <taxon>Lythraceae</taxon>
        <taxon>Trapa</taxon>
    </lineage>
</organism>